<feature type="region of interest" description="Disordered" evidence="8">
    <location>
        <begin position="1116"/>
        <end position="1146"/>
    </location>
</feature>
<feature type="compositionally biased region" description="Polar residues" evidence="8">
    <location>
        <begin position="2198"/>
        <end position="2210"/>
    </location>
</feature>
<evidence type="ECO:0000313" key="11">
    <source>
        <dbReference type="Proteomes" id="UP000516260"/>
    </source>
</evidence>
<feature type="region of interest" description="Disordered" evidence="8">
    <location>
        <begin position="701"/>
        <end position="811"/>
    </location>
</feature>
<keyword evidence="3" id="KW-0863">Zinc-finger</keyword>
<dbReference type="InterPro" id="IPR008899">
    <property type="entry name" value="Znf_piccolo"/>
</dbReference>
<feature type="compositionally biased region" description="Basic and acidic residues" evidence="8">
    <location>
        <begin position="2024"/>
        <end position="2035"/>
    </location>
</feature>
<feature type="region of interest" description="Disordered" evidence="8">
    <location>
        <begin position="419"/>
        <end position="526"/>
    </location>
</feature>
<feature type="region of interest" description="Disordered" evidence="8">
    <location>
        <begin position="1904"/>
        <end position="2061"/>
    </location>
</feature>
<gene>
    <name evidence="10" type="ORF">fugu_012113</name>
</gene>
<feature type="compositionally biased region" description="Polar residues" evidence="8">
    <location>
        <begin position="1003"/>
        <end position="1015"/>
    </location>
</feature>
<feature type="compositionally biased region" description="Polar residues" evidence="8">
    <location>
        <begin position="2129"/>
        <end position="2172"/>
    </location>
</feature>
<feature type="compositionally biased region" description="Basic and acidic residues" evidence="8">
    <location>
        <begin position="2101"/>
        <end position="2124"/>
    </location>
</feature>
<evidence type="ECO:0000256" key="4">
    <source>
        <dbReference type="ARBA" id="ARBA00022833"/>
    </source>
</evidence>
<keyword evidence="2" id="KW-0677">Repeat</keyword>
<feature type="compositionally biased region" description="Polar residues" evidence="8">
    <location>
        <begin position="724"/>
        <end position="745"/>
    </location>
</feature>
<feature type="compositionally biased region" description="Low complexity" evidence="8">
    <location>
        <begin position="165"/>
        <end position="193"/>
    </location>
</feature>
<comment type="subcellular location">
    <subcellularLocation>
        <location evidence="7">Presynaptic active zone</location>
    </subcellularLocation>
</comment>
<feature type="compositionally biased region" description="Basic and acidic residues" evidence="8">
    <location>
        <begin position="1529"/>
        <end position="1544"/>
    </location>
</feature>
<evidence type="ECO:0000256" key="7">
    <source>
        <dbReference type="ARBA" id="ARBA00034101"/>
    </source>
</evidence>
<feature type="region of interest" description="Disordered" evidence="8">
    <location>
        <begin position="1769"/>
        <end position="1881"/>
    </location>
</feature>
<dbReference type="InterPro" id="IPR011011">
    <property type="entry name" value="Znf_FYVE_PHD"/>
</dbReference>
<dbReference type="InterPro" id="IPR052098">
    <property type="entry name" value="Presynaptic_Scaffold_Bsn/Pclo"/>
</dbReference>
<feature type="region of interest" description="Disordered" evidence="8">
    <location>
        <begin position="2197"/>
        <end position="2262"/>
    </location>
</feature>
<feature type="compositionally biased region" description="Basic and acidic residues" evidence="8">
    <location>
        <begin position="1134"/>
        <end position="1145"/>
    </location>
</feature>
<feature type="region of interest" description="Disordered" evidence="8">
    <location>
        <begin position="829"/>
        <end position="889"/>
    </location>
</feature>
<feature type="compositionally biased region" description="Basic and acidic residues" evidence="8">
    <location>
        <begin position="2395"/>
        <end position="2406"/>
    </location>
</feature>
<sequence length="2684" mass="281117">MQVTIQAHLYGSAPDIMPGKNCFAFLKGQRQSGGACALQREAEWMLITLYLVPRALHPFAIRHTRTADIRGGLLGKTESRRSGHAGSSSSEEEEEDDDEKEEEEEEEEEGDEEDPIMFSSKFLSGANPLNAVSSAVNKFGLFGDDGEGDKSQKVPAQQSAKLPAQQQPVGGQSKGVQQGPQKSGQSPSMQKSQLLPKQGSPQLSGEGQTGPPSKPGGQVPPKSRAPPEGQLKDEQQKRQPPSSPQPGAQQQTLIKSGTQPESRKSTSQQVAPKTGTQKQNPVKSGTHQEPTKSGSQQAPPKVGQGSPRAGQQQQQSSAKTSQQQQGTPKVGQQQQGSRATPQQGSQPQGPQRPFTATKGGSLCPVCKTTQLNVNTKEPPNHKICTQCKKEVCSLCGFSPPDSAGCEWLCLNCQLQRAQGASEPQGASMKKTTPNKGSATQNQPPSASPIKRETSASNSPQKRLSTSTKSPAQGEVEVSDSHKQASPVTTQKVPPKTERTEGPQKTVHTNQNTNKQSGSAPAQQKESGGLFGLGAAKAEVTKTEESVTGKMFGFGSSIFSSASTLIASAVQDDPKTTPPVSPKMAPTKESKAPVIPKPEQDKKQVEPTQTRAPLAGQVKMANGLSQTQKDAAASHGLSKAGPSACPLCKIALNIGSKDPPNYNTCTECKSTVCNQCGFNPMPNVKEGKEWLCLNCQVKRATGGTEHNPVMNSSVTKPSPVPPAQPKTSAPGSPQKKMSTPAAQQSKADAPGQKLPIESKKTGPPSRSGPTNQTAQKQENVSAPAQQGGGLFGFGSSKIQTSPAKPADSVTGKMFGLGSSIFSSASTLISTSGQDEPKMTPPVSPKAPVSKETKTPDAKKPDQEKKSDQTQAKAAPPTGDKGGNAPSRQLGKASACPLCKLELNTGSKDPPNFNTCTMCKNMVCNQCGFNPMPNVTEVKEWLCLNCQMQRALGAAEPPGTPATKLQPSPNRVSAPAPKKSPSQLDQSQTKNFPTGAESKIKESSAPGSPQQKQTTAEKPSKAEVGKGPDSQKIAGAGCKTPEKRGQKPPDQPCQTELKTINTTLVEQEESKGLFGFVGPKPQQDSAKPAESLGGKMFGFGSSIFNSASTLINSAVQDEQNLHTRETPPKSSPLKQTKTEKASSEQAKETASLVLPKVSTCPLCKVKLNAGSEETPNYKTCTECKKTVCVQCGFNPMPNMAEAKEWLCLNCQTQRALSTSELTAHPSKPANKVSPSVANPKTTLSNPVENINKELLKSEAVGKTETPLALVQNKSSPKGSPQKVVERPESDSLGSNPQKPVDQASQSKAKEIKAPQSPQQESRNVSGLSSPQRKPTSAKTTESVTGKMFGFGSSIFSSASTLISSAVQEESRTTPPSSRKMSAPPQVSPKLSAKKMSSPSVPSKMPPTKSKTEKPEPKKEPDLKQETAPSQTPTMAAKTQKADNTCCPLCKVELNIGSKDPANYNTCTECKTIVCTQCGFNPMPIGKVKEWLCLNCQMKRAVGASEPPGLPTKVPEKKQDSPGKVSAPATQKLDESSKATTPKKEPHSLVSPKETSESITSQRKESVLSGKLDSKIKQVTDPKAADQADQPALKQSAPAAATERTSGGFFGFGGPKAQPDVAKPAVAGKMFGFGSSIFSSASTLINSAVQEQPKTTPPVSPNMSPAKGVKSPSVQKLEESNKSQIPTEVAKLDKAQPTAAVASRDSVKQIQSTCPLCNIALNMGSKDVPNYNTCTECKNVVCNRCGFNPMPNEMVVKEWLCLTCQMQRALKAPEATSVNTQIPVRSPKKEATGPVKVDNKAPEPAQKMPIVGTGDPGGVKQPTSSQKKPQEPQKIQIPDRAANSPIQSEQKEKRANLTTQQESGGLFGFGGGKSQSSGEKSAESVTGKMFGFGSSIFGSASSLITSAVQDQPKTTPPISPKMSPAKESKPNVATEVKEKKKTPQVAQQSKKPPLVEPKLDEAPSEPQKPAASEATAKTKPQITKPQASPNKVSTSSAKTSPIKEIITIQKSGEKDENHQGIQTAGGPRKEDTMPHVEKPLGSISGPTEEKIDGSPPTMEYPSITTPLTKGTAAVTFDSNKPSLDQPVVVDKAIKTSESSPANKDIGKKEEAAETVKKSTDKLEEVKPKQTLIGESNLTSSLAETTPSVTQTPNQESGGFFRSSSPKPQLSTSKTTEAVTGKVLGFGSSLFSSASTLITSAVQESRTTPPNSRKMSAPAQISDKVSASKIPPKSSPPVSPKRMLTKETKPPTTQTLLTEKEQDKPLQAKGNEWLCLNCQMQRALGASEPPGFPMIKSPTLPHKAVPANTQKEKSPASTSQEDIPKPDLAKINVLKAGEPEDSSLGEAAKKVTPDTVSLSDKPTVSKVEEKILDQTPKGQPILPEQKAPKLDPTAAKSTPDQEIKKQDPSKDVTSMTKPPSPAAPETVKSSPQKQQPAKPITKEHLKTGTSPTKSAPPPAQPPKQDSGGFFGFGGPKSQPAVAQSAGEDTSKTSTGSNNSPSKTTAGSTNSPSKTSAGSTNSPSKTSAGSTNSPSKTTAGSTNSPSKTFAGSTNSPSKTTAGSTNSPSKTSAGSTNSPSKTTAGSTNSPSKTSAGSTNSPSKTTAGSTNSPSKTSTGSTNSPSKTSAGSTNSPSKTTAGSTNSPSKTSAGSTNSPSKTSAGSTNSPSKTSAGSTNSPSKINGGSTNSTS</sequence>
<feature type="domain" description="Zinc finger piccolo-type" evidence="9">
    <location>
        <begin position="1443"/>
        <end position="1499"/>
    </location>
</feature>
<dbReference type="SUPFAM" id="SSF57903">
    <property type="entry name" value="FYVE/PHD zinc finger"/>
    <property type="match status" value="6"/>
</dbReference>
<feature type="compositionally biased region" description="Polar residues" evidence="8">
    <location>
        <begin position="429"/>
        <end position="444"/>
    </location>
</feature>
<dbReference type="Proteomes" id="UP000516260">
    <property type="component" value="Chromosome 12"/>
</dbReference>
<feature type="compositionally biased region" description="Polar residues" evidence="8">
    <location>
        <begin position="1230"/>
        <end position="1246"/>
    </location>
</feature>
<feature type="region of interest" description="Disordered" evidence="8">
    <location>
        <begin position="2090"/>
        <end position="2172"/>
    </location>
</feature>
<comment type="caution">
    <text evidence="10">The sequence shown here is derived from an EMBL/GenBank/DDBJ whole genome shotgun (WGS) entry which is preliminary data.</text>
</comment>
<feature type="region of interest" description="Disordered" evidence="8">
    <location>
        <begin position="1647"/>
        <end position="1683"/>
    </location>
</feature>
<feature type="region of interest" description="Disordered" evidence="8">
    <location>
        <begin position="1219"/>
        <end position="1247"/>
    </location>
</feature>
<feature type="compositionally biased region" description="Polar residues" evidence="8">
    <location>
        <begin position="1975"/>
        <end position="1996"/>
    </location>
</feature>
<name>A0A4Z2C9F6_9TELE</name>
<feature type="domain" description="Zinc finger piccolo-type" evidence="9">
    <location>
        <begin position="1710"/>
        <end position="1767"/>
    </location>
</feature>
<dbReference type="PANTHER" id="PTHR14113">
    <property type="entry name" value="PICCOLO/BASSOON"/>
    <property type="match status" value="1"/>
</dbReference>
<dbReference type="GO" id="GO:0043226">
    <property type="term" value="C:organelle"/>
    <property type="evidence" value="ECO:0007669"/>
    <property type="project" value="UniProtKB-ARBA"/>
</dbReference>
<evidence type="ECO:0000256" key="2">
    <source>
        <dbReference type="ARBA" id="ARBA00022737"/>
    </source>
</evidence>
<feature type="compositionally biased region" description="Polar residues" evidence="8">
    <location>
        <begin position="766"/>
        <end position="783"/>
    </location>
</feature>
<feature type="compositionally biased region" description="Polar residues" evidence="8">
    <location>
        <begin position="252"/>
        <end position="298"/>
    </location>
</feature>
<feature type="compositionally biased region" description="Low complexity" evidence="8">
    <location>
        <begin position="1391"/>
        <end position="1406"/>
    </location>
</feature>
<feature type="compositionally biased region" description="Basic and acidic residues" evidence="8">
    <location>
        <begin position="1559"/>
        <end position="1583"/>
    </location>
</feature>
<feature type="compositionally biased region" description="Polar residues" evidence="8">
    <location>
        <begin position="454"/>
        <end position="470"/>
    </location>
</feature>
<feature type="compositionally biased region" description="Polar residues" evidence="8">
    <location>
        <begin position="1313"/>
        <end position="1341"/>
    </location>
</feature>
<keyword evidence="6" id="KW-0966">Cell projection</keyword>
<protein>
    <recommendedName>
        <fullName evidence="9">Zinc finger piccolo-type domain-containing protein</fullName>
    </recommendedName>
</protein>
<evidence type="ECO:0000259" key="9">
    <source>
        <dbReference type="Pfam" id="PF05715"/>
    </source>
</evidence>
<feature type="compositionally biased region" description="Basic and acidic residues" evidence="8">
    <location>
        <begin position="1407"/>
        <end position="1422"/>
    </location>
</feature>
<evidence type="ECO:0000256" key="1">
    <source>
        <dbReference type="ARBA" id="ARBA00022723"/>
    </source>
</evidence>
<dbReference type="Pfam" id="PF05715">
    <property type="entry name" value="zf-piccolo"/>
    <property type="match status" value="6"/>
</dbReference>
<dbReference type="PANTHER" id="PTHR14113:SF6">
    <property type="entry name" value="PROTEIN PICCOLO"/>
    <property type="match status" value="1"/>
</dbReference>
<evidence type="ECO:0000256" key="6">
    <source>
        <dbReference type="ARBA" id="ARBA00023273"/>
    </source>
</evidence>
<feature type="compositionally biased region" description="Basic and acidic residues" evidence="8">
    <location>
        <begin position="1784"/>
        <end position="1798"/>
    </location>
</feature>
<evidence type="ECO:0000256" key="8">
    <source>
        <dbReference type="SAM" id="MobiDB-lite"/>
    </source>
</evidence>
<keyword evidence="1" id="KW-0479">Metal-binding</keyword>
<keyword evidence="5" id="KW-0770">Synapse</keyword>
<feature type="region of interest" description="Disordered" evidence="8">
    <location>
        <begin position="1360"/>
        <end position="1435"/>
    </location>
</feature>
<dbReference type="EMBL" id="SWLE01000004">
    <property type="protein sequence ID" value="TNN00867.1"/>
    <property type="molecule type" value="Genomic_DNA"/>
</dbReference>
<dbReference type="GO" id="GO:0048786">
    <property type="term" value="C:presynaptic active zone"/>
    <property type="evidence" value="ECO:0007669"/>
    <property type="project" value="UniProtKB-SubCell"/>
</dbReference>
<feature type="region of interest" description="Disordered" evidence="8">
    <location>
        <begin position="570"/>
        <end position="613"/>
    </location>
</feature>
<feature type="region of interest" description="Disordered" evidence="8">
    <location>
        <begin position="1263"/>
        <end position="1348"/>
    </location>
</feature>
<feature type="domain" description="Zinc finger piccolo-type" evidence="9">
    <location>
        <begin position="362"/>
        <end position="417"/>
    </location>
</feature>
<dbReference type="CDD" id="cd15751">
    <property type="entry name" value="FYVE_BSN_PCLO"/>
    <property type="match status" value="2"/>
</dbReference>
<feature type="compositionally biased region" description="Polar residues" evidence="8">
    <location>
        <begin position="505"/>
        <end position="525"/>
    </location>
</feature>
<dbReference type="InterPro" id="IPR013083">
    <property type="entry name" value="Znf_RING/FYVE/PHD"/>
</dbReference>
<feature type="region of interest" description="Disordered" evidence="8">
    <location>
        <begin position="139"/>
        <end position="361"/>
    </location>
</feature>
<evidence type="ECO:0000256" key="5">
    <source>
        <dbReference type="ARBA" id="ARBA00023018"/>
    </source>
</evidence>
<feature type="domain" description="Zinc finger piccolo-type" evidence="9">
    <location>
        <begin position="1157"/>
        <end position="1214"/>
    </location>
</feature>
<dbReference type="Gene3D" id="3.30.40.10">
    <property type="entry name" value="Zinc/RING finger domain, C3HC4 (zinc finger)"/>
    <property type="match status" value="6"/>
</dbReference>
<organism evidence="10 11">
    <name type="scientific">Takifugu bimaculatus</name>
    <dbReference type="NCBI Taxonomy" id="433685"/>
    <lineage>
        <taxon>Eukaryota</taxon>
        <taxon>Metazoa</taxon>
        <taxon>Chordata</taxon>
        <taxon>Craniata</taxon>
        <taxon>Vertebrata</taxon>
        <taxon>Euteleostomi</taxon>
        <taxon>Actinopterygii</taxon>
        <taxon>Neopterygii</taxon>
        <taxon>Teleostei</taxon>
        <taxon>Neoteleostei</taxon>
        <taxon>Acanthomorphata</taxon>
        <taxon>Eupercaria</taxon>
        <taxon>Tetraodontiformes</taxon>
        <taxon>Tetradontoidea</taxon>
        <taxon>Tetraodontidae</taxon>
        <taxon>Takifugu</taxon>
    </lineage>
</organism>
<feature type="compositionally biased region" description="Low complexity" evidence="8">
    <location>
        <begin position="1817"/>
        <end position="1835"/>
    </location>
</feature>
<feature type="domain" description="Zinc finger piccolo-type" evidence="9">
    <location>
        <begin position="893"/>
        <end position="950"/>
    </location>
</feature>
<feature type="region of interest" description="Disordered" evidence="8">
    <location>
        <begin position="953"/>
        <end position="1055"/>
    </location>
</feature>
<feature type="region of interest" description="Disordered" evidence="8">
    <location>
        <begin position="2285"/>
        <end position="2684"/>
    </location>
</feature>
<proteinExistence type="predicted"/>
<keyword evidence="4" id="KW-0862">Zinc</keyword>
<feature type="region of interest" description="Disordered" evidence="8">
    <location>
        <begin position="1500"/>
        <end position="1603"/>
    </location>
</feature>
<reference evidence="10 11" key="1">
    <citation type="submission" date="2019-04" db="EMBL/GenBank/DDBJ databases">
        <title>The sequence and de novo assembly of Takifugu bimaculatus genome using PacBio and Hi-C technologies.</title>
        <authorList>
            <person name="Xu P."/>
            <person name="Liu B."/>
            <person name="Zhou Z."/>
        </authorList>
    </citation>
    <scope>NUCLEOTIDE SEQUENCE [LARGE SCALE GENOMIC DNA]</scope>
    <source>
        <strain evidence="10">TB-2018</strain>
        <tissue evidence="10">Muscle</tissue>
    </source>
</reference>
<evidence type="ECO:0000256" key="3">
    <source>
        <dbReference type="ARBA" id="ARBA00022771"/>
    </source>
</evidence>
<evidence type="ECO:0000313" key="10">
    <source>
        <dbReference type="EMBL" id="TNN00867.1"/>
    </source>
</evidence>
<feature type="compositionally biased region" description="Low complexity" evidence="8">
    <location>
        <begin position="303"/>
        <end position="353"/>
    </location>
</feature>
<feature type="compositionally biased region" description="Basic and acidic residues" evidence="8">
    <location>
        <begin position="847"/>
        <end position="866"/>
    </location>
</feature>
<feature type="compositionally biased region" description="Polar residues" evidence="8">
    <location>
        <begin position="2487"/>
        <end position="2684"/>
    </location>
</feature>
<feature type="compositionally biased region" description="Acidic residues" evidence="8">
    <location>
        <begin position="90"/>
        <end position="115"/>
    </location>
</feature>
<feature type="compositionally biased region" description="Polar residues" evidence="8">
    <location>
        <begin position="978"/>
        <end position="990"/>
    </location>
</feature>
<feature type="compositionally biased region" description="Polar residues" evidence="8">
    <location>
        <begin position="1289"/>
        <end position="1304"/>
    </location>
</feature>
<dbReference type="GO" id="GO:0008270">
    <property type="term" value="F:zinc ion binding"/>
    <property type="evidence" value="ECO:0007669"/>
    <property type="project" value="UniProtKB-KW"/>
</dbReference>
<accession>A0A4Z2C9F6</accession>
<keyword evidence="11" id="KW-1185">Reference proteome</keyword>
<feature type="domain" description="Zinc finger piccolo-type" evidence="9">
    <location>
        <begin position="643"/>
        <end position="699"/>
    </location>
</feature>
<feature type="region of interest" description="Disordered" evidence="8">
    <location>
        <begin position="72"/>
        <end position="116"/>
    </location>
</feature>